<comment type="subcellular location">
    <subcellularLocation>
        <location evidence="2">Cell membrane</location>
    </subcellularLocation>
</comment>
<evidence type="ECO:0000259" key="11">
    <source>
        <dbReference type="PROSITE" id="PS50112"/>
    </source>
</evidence>
<dbReference type="Gene3D" id="1.10.287.130">
    <property type="match status" value="1"/>
</dbReference>
<dbReference type="InterPro" id="IPR000014">
    <property type="entry name" value="PAS"/>
</dbReference>
<keyword evidence="9" id="KW-1133">Transmembrane helix</keyword>
<dbReference type="SUPFAM" id="SSF55874">
    <property type="entry name" value="ATPase domain of HSP90 chaperone/DNA topoisomerase II/histidine kinase"/>
    <property type="match status" value="1"/>
</dbReference>
<dbReference type="RefSeq" id="WP_343910857.1">
    <property type="nucleotide sequence ID" value="NZ_BAAAJE010000030.1"/>
</dbReference>
<dbReference type="EMBL" id="BAAAJE010000030">
    <property type="protein sequence ID" value="GAA1163995.1"/>
    <property type="molecule type" value="Genomic_DNA"/>
</dbReference>
<keyword evidence="6" id="KW-0418">Kinase</keyword>
<dbReference type="InterPro" id="IPR004358">
    <property type="entry name" value="Sig_transdc_His_kin-like_C"/>
</dbReference>
<dbReference type="InterPro" id="IPR013656">
    <property type="entry name" value="PAS_4"/>
</dbReference>
<reference evidence="13 14" key="1">
    <citation type="journal article" date="2019" name="Int. J. Syst. Evol. Microbiol.">
        <title>The Global Catalogue of Microorganisms (GCM) 10K type strain sequencing project: providing services to taxonomists for standard genome sequencing and annotation.</title>
        <authorList>
            <consortium name="The Broad Institute Genomics Platform"/>
            <consortium name="The Broad Institute Genome Sequencing Center for Infectious Disease"/>
            <person name="Wu L."/>
            <person name="Ma J."/>
        </authorList>
    </citation>
    <scope>NUCLEOTIDE SEQUENCE [LARGE SCALE GENOMIC DNA]</scope>
    <source>
        <strain evidence="13 14">JCM 11813</strain>
    </source>
</reference>
<comment type="catalytic activity">
    <reaction evidence="1">
        <text>ATP + protein L-histidine = ADP + protein N-phospho-L-histidine.</text>
        <dbReference type="EC" id="2.7.13.3"/>
    </reaction>
</comment>
<dbReference type="SUPFAM" id="SSF55785">
    <property type="entry name" value="PYP-like sensor domain (PAS domain)"/>
    <property type="match status" value="1"/>
</dbReference>
<evidence type="ECO:0000256" key="1">
    <source>
        <dbReference type="ARBA" id="ARBA00000085"/>
    </source>
</evidence>
<keyword evidence="7" id="KW-0902">Two-component regulatory system</keyword>
<evidence type="ECO:0000259" key="10">
    <source>
        <dbReference type="PROSITE" id="PS50109"/>
    </source>
</evidence>
<keyword evidence="14" id="KW-1185">Reference proteome</keyword>
<dbReference type="PANTHER" id="PTHR43711:SF1">
    <property type="entry name" value="HISTIDINE KINASE 1"/>
    <property type="match status" value="1"/>
</dbReference>
<comment type="caution">
    <text evidence="13">The sequence shown here is derived from an EMBL/GenBank/DDBJ whole genome shotgun (WGS) entry which is preliminary data.</text>
</comment>
<dbReference type="Gene3D" id="3.30.450.20">
    <property type="entry name" value="PAS domain"/>
    <property type="match status" value="1"/>
</dbReference>
<feature type="domain" description="Histidine kinase" evidence="10">
    <location>
        <begin position="397"/>
        <end position="616"/>
    </location>
</feature>
<dbReference type="PROSITE" id="PS50113">
    <property type="entry name" value="PAC"/>
    <property type="match status" value="1"/>
</dbReference>
<dbReference type="InterPro" id="IPR003594">
    <property type="entry name" value="HATPase_dom"/>
</dbReference>
<dbReference type="PROSITE" id="PS50112">
    <property type="entry name" value="PAS"/>
    <property type="match status" value="1"/>
</dbReference>
<dbReference type="PRINTS" id="PR00344">
    <property type="entry name" value="BCTRLSENSOR"/>
</dbReference>
<feature type="region of interest" description="Disordered" evidence="8">
    <location>
        <begin position="1"/>
        <end position="41"/>
    </location>
</feature>
<feature type="domain" description="PAC" evidence="12">
    <location>
        <begin position="318"/>
        <end position="372"/>
    </location>
</feature>
<proteinExistence type="predicted"/>
<sequence length="622" mass="67288">MRMLLAGAGQRRPGDVRRRASPWGTPEVQGSRPALKGPGPDADGIYMPAAPLSLRRRWPSWLPRGGSLPDPAWRARHRAVMALLWCHIALIPLYAVYKGNSLLHGYLEVAPVLMCALLAGFGRLSRNLESSIAAAGLMICSGVIVHLSGGMIEAHFHFFVMIPVIALYEAWAPFLLAVAYVLFHHGIMGTISPKSVFNLPAAWEHPWLFAGVHAGFFAFACIACIINWWLHENARLATQAQTQLLSTIVDSIRDGLVVLDSEGRTLLRNPAGVALMGGLEYESHSVGAPDGKGLFHLDGRPLSHDELLHVQALAEGRHDVDLAVRAAGVPDGRVLNFSATALPAERLDGAPDVVVVFRDVTERHRTEQALAEALATEQAAVEQLRELERVKSDFVSTVSHELRTPITSIIGYLEVLVDGSVGRLEDAQRRIVDRVDRNSRRLLRLVEDLLKLSQIESSTLSVDTVPTDLRDVVSAAQDAVGWLLDTRSLDVSIDVPEEPVELDGDADELERIVVNLVTNAIKFTPDGGRIAVRLSGDDLEAVLVVSDTGLGVPEAEVGQLFTRFYRSSIASEEAVQGTGLGLTIVQATVAAHGGTIDVESTAGLGTTFTVRLPRRPASRSVA</sequence>
<organism evidence="13 14">
    <name type="scientific">Nocardioides aquiterrae</name>
    <dbReference type="NCBI Taxonomy" id="203799"/>
    <lineage>
        <taxon>Bacteria</taxon>
        <taxon>Bacillati</taxon>
        <taxon>Actinomycetota</taxon>
        <taxon>Actinomycetes</taxon>
        <taxon>Propionibacteriales</taxon>
        <taxon>Nocardioidaceae</taxon>
        <taxon>Nocardioides</taxon>
    </lineage>
</organism>
<evidence type="ECO:0000256" key="7">
    <source>
        <dbReference type="ARBA" id="ARBA00023012"/>
    </source>
</evidence>
<dbReference type="InterPro" id="IPR036890">
    <property type="entry name" value="HATPase_C_sf"/>
</dbReference>
<evidence type="ECO:0000256" key="2">
    <source>
        <dbReference type="ARBA" id="ARBA00004236"/>
    </source>
</evidence>
<evidence type="ECO:0000256" key="8">
    <source>
        <dbReference type="SAM" id="MobiDB-lite"/>
    </source>
</evidence>
<dbReference type="InterPro" id="IPR036097">
    <property type="entry name" value="HisK_dim/P_sf"/>
</dbReference>
<dbReference type="InterPro" id="IPR000700">
    <property type="entry name" value="PAS-assoc_C"/>
</dbReference>
<dbReference type="Pfam" id="PF02518">
    <property type="entry name" value="HATPase_c"/>
    <property type="match status" value="1"/>
</dbReference>
<feature type="transmembrane region" description="Helical" evidence="9">
    <location>
        <begin position="158"/>
        <end position="183"/>
    </location>
</feature>
<feature type="transmembrane region" description="Helical" evidence="9">
    <location>
        <begin position="79"/>
        <end position="97"/>
    </location>
</feature>
<dbReference type="Proteomes" id="UP001499979">
    <property type="component" value="Unassembled WGS sequence"/>
</dbReference>
<protein>
    <recommendedName>
        <fullName evidence="3">histidine kinase</fullName>
        <ecNumber evidence="3">2.7.13.3</ecNumber>
    </recommendedName>
</protein>
<accession>A0ABN1UR56</accession>
<evidence type="ECO:0000256" key="6">
    <source>
        <dbReference type="ARBA" id="ARBA00022777"/>
    </source>
</evidence>
<keyword evidence="4" id="KW-0597">Phosphoprotein</keyword>
<dbReference type="NCBIfam" id="TIGR00229">
    <property type="entry name" value="sensory_box"/>
    <property type="match status" value="1"/>
</dbReference>
<dbReference type="SUPFAM" id="SSF47384">
    <property type="entry name" value="Homodimeric domain of signal transducing histidine kinase"/>
    <property type="match status" value="1"/>
</dbReference>
<name>A0ABN1UR56_9ACTN</name>
<dbReference type="SMART" id="SM00387">
    <property type="entry name" value="HATPase_c"/>
    <property type="match status" value="1"/>
</dbReference>
<evidence type="ECO:0000313" key="14">
    <source>
        <dbReference type="Proteomes" id="UP001499979"/>
    </source>
</evidence>
<dbReference type="PANTHER" id="PTHR43711">
    <property type="entry name" value="TWO-COMPONENT HISTIDINE KINASE"/>
    <property type="match status" value="1"/>
</dbReference>
<keyword evidence="9" id="KW-0812">Transmembrane</keyword>
<dbReference type="InterPro" id="IPR003661">
    <property type="entry name" value="HisK_dim/P_dom"/>
</dbReference>
<dbReference type="EC" id="2.7.13.3" evidence="3"/>
<feature type="transmembrane region" description="Helical" evidence="9">
    <location>
        <begin position="133"/>
        <end position="152"/>
    </location>
</feature>
<dbReference type="Pfam" id="PF00512">
    <property type="entry name" value="HisKA"/>
    <property type="match status" value="1"/>
</dbReference>
<evidence type="ECO:0000313" key="13">
    <source>
        <dbReference type="EMBL" id="GAA1163995.1"/>
    </source>
</evidence>
<dbReference type="SMART" id="SM00388">
    <property type="entry name" value="HisKA"/>
    <property type="match status" value="1"/>
</dbReference>
<feature type="domain" description="PAS" evidence="11">
    <location>
        <begin position="241"/>
        <end position="277"/>
    </location>
</feature>
<evidence type="ECO:0000256" key="9">
    <source>
        <dbReference type="SAM" id="Phobius"/>
    </source>
</evidence>
<dbReference type="PROSITE" id="PS50109">
    <property type="entry name" value="HIS_KIN"/>
    <property type="match status" value="1"/>
</dbReference>
<evidence type="ECO:0000256" key="4">
    <source>
        <dbReference type="ARBA" id="ARBA00022553"/>
    </source>
</evidence>
<gene>
    <name evidence="13" type="ORF">GCM10009606_47150</name>
</gene>
<dbReference type="Pfam" id="PF08448">
    <property type="entry name" value="PAS_4"/>
    <property type="match status" value="1"/>
</dbReference>
<feature type="transmembrane region" description="Helical" evidence="9">
    <location>
        <begin position="207"/>
        <end position="230"/>
    </location>
</feature>
<dbReference type="CDD" id="cd00075">
    <property type="entry name" value="HATPase"/>
    <property type="match status" value="1"/>
</dbReference>
<dbReference type="InterPro" id="IPR035965">
    <property type="entry name" value="PAS-like_dom_sf"/>
</dbReference>
<dbReference type="InterPro" id="IPR005467">
    <property type="entry name" value="His_kinase_dom"/>
</dbReference>
<evidence type="ECO:0000259" key="12">
    <source>
        <dbReference type="PROSITE" id="PS50113"/>
    </source>
</evidence>
<feature type="transmembrane region" description="Helical" evidence="9">
    <location>
        <begin position="103"/>
        <end position="121"/>
    </location>
</feature>
<evidence type="ECO:0000256" key="3">
    <source>
        <dbReference type="ARBA" id="ARBA00012438"/>
    </source>
</evidence>
<dbReference type="Gene3D" id="3.30.565.10">
    <property type="entry name" value="Histidine kinase-like ATPase, C-terminal domain"/>
    <property type="match status" value="1"/>
</dbReference>
<evidence type="ECO:0000256" key="5">
    <source>
        <dbReference type="ARBA" id="ARBA00022679"/>
    </source>
</evidence>
<keyword evidence="9" id="KW-0472">Membrane</keyword>
<dbReference type="CDD" id="cd00082">
    <property type="entry name" value="HisKA"/>
    <property type="match status" value="1"/>
</dbReference>
<dbReference type="InterPro" id="IPR050736">
    <property type="entry name" value="Sensor_HK_Regulatory"/>
</dbReference>
<keyword evidence="5" id="KW-0808">Transferase</keyword>